<dbReference type="NCBIfam" id="TIGR00377">
    <property type="entry name" value="ant_ant_sig"/>
    <property type="match status" value="1"/>
</dbReference>
<evidence type="ECO:0000256" key="2">
    <source>
        <dbReference type="RuleBase" id="RU003749"/>
    </source>
</evidence>
<evidence type="ECO:0000259" key="3">
    <source>
        <dbReference type="PROSITE" id="PS50801"/>
    </source>
</evidence>
<protein>
    <recommendedName>
        <fullName evidence="2">Anti-sigma factor antagonist</fullName>
    </recommendedName>
</protein>
<reference evidence="4 5" key="1">
    <citation type="submission" date="2020-08" db="EMBL/GenBank/DDBJ databases">
        <title>Sequencing the genomes of 1000 actinobacteria strains.</title>
        <authorList>
            <person name="Klenk H.-P."/>
        </authorList>
    </citation>
    <scope>NUCLEOTIDE SEQUENCE [LARGE SCALE GENOMIC DNA]</scope>
    <source>
        <strain evidence="4 5">DSM 44320</strain>
    </source>
</reference>
<dbReference type="Proteomes" id="UP000579945">
    <property type="component" value="Unassembled WGS sequence"/>
</dbReference>
<evidence type="ECO:0000313" key="4">
    <source>
        <dbReference type="EMBL" id="MBB3733822.1"/>
    </source>
</evidence>
<evidence type="ECO:0000313" key="5">
    <source>
        <dbReference type="Proteomes" id="UP000579945"/>
    </source>
</evidence>
<comment type="caution">
    <text evidence="4">The sequence shown here is derived from an EMBL/GenBank/DDBJ whole genome shotgun (WGS) entry which is preliminary data.</text>
</comment>
<dbReference type="CDD" id="cd07043">
    <property type="entry name" value="STAS_anti-anti-sigma_factors"/>
    <property type="match status" value="1"/>
</dbReference>
<name>A0A7W5YTB6_9ACTN</name>
<dbReference type="AlphaFoldDB" id="A0A7W5YTB6"/>
<proteinExistence type="inferred from homology"/>
<feature type="domain" description="STAS" evidence="3">
    <location>
        <begin position="1"/>
        <end position="92"/>
    </location>
</feature>
<evidence type="ECO:0000256" key="1">
    <source>
        <dbReference type="ARBA" id="ARBA00009013"/>
    </source>
</evidence>
<dbReference type="EMBL" id="JACIBV010000003">
    <property type="protein sequence ID" value="MBB3733822.1"/>
    <property type="molecule type" value="Genomic_DNA"/>
</dbReference>
<keyword evidence="5" id="KW-1185">Reference proteome</keyword>
<dbReference type="InterPro" id="IPR036513">
    <property type="entry name" value="STAS_dom_sf"/>
</dbReference>
<dbReference type="PANTHER" id="PTHR33495">
    <property type="entry name" value="ANTI-SIGMA FACTOR ANTAGONIST TM_1081-RELATED-RELATED"/>
    <property type="match status" value="1"/>
</dbReference>
<organism evidence="4 5">
    <name type="scientific">Nonomuraea dietziae</name>
    <dbReference type="NCBI Taxonomy" id="65515"/>
    <lineage>
        <taxon>Bacteria</taxon>
        <taxon>Bacillati</taxon>
        <taxon>Actinomycetota</taxon>
        <taxon>Actinomycetes</taxon>
        <taxon>Streptosporangiales</taxon>
        <taxon>Streptosporangiaceae</taxon>
        <taxon>Nonomuraea</taxon>
    </lineage>
</organism>
<sequence length="98" mass="10696">MHTKALLTRELEEVVAQSAPHPPGVIVDLSELAFCDSSGLSALITVRHQMTAADQPLALARAHDMVERILHRTGLDRVFRCYPTVADAERALAGHTPM</sequence>
<dbReference type="GO" id="GO:0043856">
    <property type="term" value="F:anti-sigma factor antagonist activity"/>
    <property type="evidence" value="ECO:0007669"/>
    <property type="project" value="InterPro"/>
</dbReference>
<dbReference type="InterPro" id="IPR002645">
    <property type="entry name" value="STAS_dom"/>
</dbReference>
<dbReference type="Pfam" id="PF01740">
    <property type="entry name" value="STAS"/>
    <property type="match status" value="1"/>
</dbReference>
<dbReference type="PROSITE" id="PS50801">
    <property type="entry name" value="STAS"/>
    <property type="match status" value="1"/>
</dbReference>
<dbReference type="Gene3D" id="3.30.750.24">
    <property type="entry name" value="STAS domain"/>
    <property type="match status" value="1"/>
</dbReference>
<gene>
    <name evidence="4" type="ORF">FHR33_009775</name>
</gene>
<dbReference type="PANTHER" id="PTHR33495:SF2">
    <property type="entry name" value="ANTI-SIGMA FACTOR ANTAGONIST TM_1081-RELATED"/>
    <property type="match status" value="1"/>
</dbReference>
<comment type="similarity">
    <text evidence="1 2">Belongs to the anti-sigma-factor antagonist family.</text>
</comment>
<accession>A0A7W5YTB6</accession>
<dbReference type="SUPFAM" id="SSF52091">
    <property type="entry name" value="SpoIIaa-like"/>
    <property type="match status" value="1"/>
</dbReference>
<dbReference type="InterPro" id="IPR003658">
    <property type="entry name" value="Anti-sigma_ant"/>
</dbReference>